<evidence type="ECO:0000256" key="2">
    <source>
        <dbReference type="ARBA" id="ARBA00022840"/>
    </source>
</evidence>
<evidence type="ECO:0000259" key="3">
    <source>
        <dbReference type="PROSITE" id="PS50893"/>
    </source>
</evidence>
<evidence type="ECO:0000313" key="5">
    <source>
        <dbReference type="Proteomes" id="UP001597347"/>
    </source>
</evidence>
<keyword evidence="5" id="KW-1185">Reference proteome</keyword>
<dbReference type="GO" id="GO:0005524">
    <property type="term" value="F:ATP binding"/>
    <property type="evidence" value="ECO:0007669"/>
    <property type="project" value="UniProtKB-KW"/>
</dbReference>
<reference evidence="5" key="1">
    <citation type="journal article" date="2019" name="Int. J. Syst. Evol. Microbiol.">
        <title>The Global Catalogue of Microorganisms (GCM) 10K type strain sequencing project: providing services to taxonomists for standard genome sequencing and annotation.</title>
        <authorList>
            <consortium name="The Broad Institute Genomics Platform"/>
            <consortium name="The Broad Institute Genome Sequencing Center for Infectious Disease"/>
            <person name="Wu L."/>
            <person name="Ma J."/>
        </authorList>
    </citation>
    <scope>NUCLEOTIDE SEQUENCE [LARGE SCALE GENOMIC DNA]</scope>
    <source>
        <strain evidence="5">CGMCC 1.12471</strain>
    </source>
</reference>
<dbReference type="InterPro" id="IPR003439">
    <property type="entry name" value="ABC_transporter-like_ATP-bd"/>
</dbReference>
<feature type="domain" description="ABC transporter" evidence="3">
    <location>
        <begin position="7"/>
        <end position="222"/>
    </location>
</feature>
<gene>
    <name evidence="4" type="ORF">ACFSBI_02050</name>
</gene>
<dbReference type="InterPro" id="IPR017871">
    <property type="entry name" value="ABC_transporter-like_CS"/>
</dbReference>
<dbReference type="EMBL" id="JBHUEA010000002">
    <property type="protein sequence ID" value="MFD1720318.1"/>
    <property type="molecule type" value="Genomic_DNA"/>
</dbReference>
<evidence type="ECO:0000256" key="1">
    <source>
        <dbReference type="ARBA" id="ARBA00022741"/>
    </source>
</evidence>
<dbReference type="RefSeq" id="WP_377931520.1">
    <property type="nucleotide sequence ID" value="NZ_JBHUEA010000002.1"/>
</dbReference>
<dbReference type="InterPro" id="IPR027417">
    <property type="entry name" value="P-loop_NTPase"/>
</dbReference>
<dbReference type="PROSITE" id="PS50893">
    <property type="entry name" value="ABC_TRANSPORTER_2"/>
    <property type="match status" value="1"/>
</dbReference>
<dbReference type="SUPFAM" id="SSF52540">
    <property type="entry name" value="P-loop containing nucleoside triphosphate hydrolases"/>
    <property type="match status" value="1"/>
</dbReference>
<dbReference type="Pfam" id="PF00005">
    <property type="entry name" value="ABC_tran"/>
    <property type="match status" value="1"/>
</dbReference>
<keyword evidence="2 4" id="KW-0067">ATP-binding</keyword>
<keyword evidence="1" id="KW-0547">Nucleotide-binding</keyword>
<dbReference type="InterPro" id="IPR015854">
    <property type="entry name" value="ABC_transpr_LolD-like"/>
</dbReference>
<dbReference type="PANTHER" id="PTHR24220">
    <property type="entry name" value="IMPORT ATP-BINDING PROTEIN"/>
    <property type="match status" value="1"/>
</dbReference>
<organism evidence="4 5">
    <name type="scientific">Amnibacterium endophyticum</name>
    <dbReference type="NCBI Taxonomy" id="2109337"/>
    <lineage>
        <taxon>Bacteria</taxon>
        <taxon>Bacillati</taxon>
        <taxon>Actinomycetota</taxon>
        <taxon>Actinomycetes</taxon>
        <taxon>Micrococcales</taxon>
        <taxon>Microbacteriaceae</taxon>
        <taxon>Amnibacterium</taxon>
    </lineage>
</organism>
<evidence type="ECO:0000313" key="4">
    <source>
        <dbReference type="EMBL" id="MFD1720318.1"/>
    </source>
</evidence>
<dbReference type="InterPro" id="IPR003593">
    <property type="entry name" value="AAA+_ATPase"/>
</dbReference>
<sequence length="223" mass="23336">MTGPIALRAEGVGLRRSGRTILDGIDLVVPAGRAAALVGPSGSGKTTLLTALAAFQPIDRGTVTYDGRSVTPAGRDPWTGRVQLVHQAFGLLSLLTAAENVELALQGLPGERRPRRRAVRAAALEALGSVGLTARADNLVEELSGGEQQRVALARALVTGPDLLLADEPTAQLDPANRERVTDLLLGLTARGVTVVLATHDQELSARCDPVLALRDGVLDRAR</sequence>
<protein>
    <submittedName>
        <fullName evidence="4">ABC transporter ATP-binding protein</fullName>
    </submittedName>
</protein>
<accession>A0ABW4L9X7</accession>
<comment type="caution">
    <text evidence="4">The sequence shown here is derived from an EMBL/GenBank/DDBJ whole genome shotgun (WGS) entry which is preliminary data.</text>
</comment>
<dbReference type="SMART" id="SM00382">
    <property type="entry name" value="AAA"/>
    <property type="match status" value="1"/>
</dbReference>
<proteinExistence type="predicted"/>
<dbReference type="PROSITE" id="PS00211">
    <property type="entry name" value="ABC_TRANSPORTER_1"/>
    <property type="match status" value="1"/>
</dbReference>
<name>A0ABW4L9X7_9MICO</name>
<dbReference type="Proteomes" id="UP001597347">
    <property type="component" value="Unassembled WGS sequence"/>
</dbReference>
<dbReference type="Gene3D" id="3.40.50.300">
    <property type="entry name" value="P-loop containing nucleotide triphosphate hydrolases"/>
    <property type="match status" value="1"/>
</dbReference>